<dbReference type="EMBL" id="JAAAHW010008107">
    <property type="protein sequence ID" value="KAF9945120.1"/>
    <property type="molecule type" value="Genomic_DNA"/>
</dbReference>
<accession>A0A9P6IT84</accession>
<gene>
    <name evidence="2" type="ORF">BGZ65_011143</name>
</gene>
<feature type="region of interest" description="Disordered" evidence="1">
    <location>
        <begin position="1"/>
        <end position="26"/>
    </location>
</feature>
<dbReference type="Proteomes" id="UP000749646">
    <property type="component" value="Unassembled WGS sequence"/>
</dbReference>
<proteinExistence type="predicted"/>
<evidence type="ECO:0000313" key="2">
    <source>
        <dbReference type="EMBL" id="KAF9945120.1"/>
    </source>
</evidence>
<comment type="caution">
    <text evidence="2">The sequence shown here is derived from an EMBL/GenBank/DDBJ whole genome shotgun (WGS) entry which is preliminary data.</text>
</comment>
<evidence type="ECO:0000256" key="1">
    <source>
        <dbReference type="SAM" id="MobiDB-lite"/>
    </source>
</evidence>
<protein>
    <submittedName>
        <fullName evidence="2">Uncharacterized protein</fullName>
    </submittedName>
</protein>
<dbReference type="OrthoDB" id="10596343at2759"/>
<evidence type="ECO:0000313" key="3">
    <source>
        <dbReference type="Proteomes" id="UP000749646"/>
    </source>
</evidence>
<name>A0A9P6IT84_9FUNG</name>
<organism evidence="2 3">
    <name type="scientific">Modicella reniformis</name>
    <dbReference type="NCBI Taxonomy" id="1440133"/>
    <lineage>
        <taxon>Eukaryota</taxon>
        <taxon>Fungi</taxon>
        <taxon>Fungi incertae sedis</taxon>
        <taxon>Mucoromycota</taxon>
        <taxon>Mortierellomycotina</taxon>
        <taxon>Mortierellomycetes</taxon>
        <taxon>Mortierellales</taxon>
        <taxon>Mortierellaceae</taxon>
        <taxon>Modicella</taxon>
    </lineage>
</organism>
<dbReference type="AlphaFoldDB" id="A0A9P6IT84"/>
<keyword evidence="3" id="KW-1185">Reference proteome</keyword>
<reference evidence="2" key="1">
    <citation type="journal article" date="2020" name="Fungal Divers.">
        <title>Resolving the Mortierellaceae phylogeny through synthesis of multi-gene phylogenetics and phylogenomics.</title>
        <authorList>
            <person name="Vandepol N."/>
            <person name="Liber J."/>
            <person name="Desiro A."/>
            <person name="Na H."/>
            <person name="Kennedy M."/>
            <person name="Barry K."/>
            <person name="Grigoriev I.V."/>
            <person name="Miller A.N."/>
            <person name="O'Donnell K."/>
            <person name="Stajich J.E."/>
            <person name="Bonito G."/>
        </authorList>
    </citation>
    <scope>NUCLEOTIDE SEQUENCE</scope>
    <source>
        <strain evidence="2">MES-2147</strain>
    </source>
</reference>
<sequence length="215" mass="24610">MNKRKSPTTTGEEQDERHPQKRSIIADTDEDALFRRHLAQDIFSGRLKQVEKCALQYIAQMRLAPTPNPDEFIAHIKGTHPRTKSSVIAWVWGQLREYFNGAEDSDYSPIEALTGVPDAFVGEPWTLPSGASLDNILAPHIRTFTKESTLHSFVIEDLAGLLRLVTEDSDKAELQMVVVQREREQLRELSKIEESYLDLFDKKPDEVVWWTSPHL</sequence>